<evidence type="ECO:0000256" key="1">
    <source>
        <dbReference type="SAM" id="SignalP"/>
    </source>
</evidence>
<keyword evidence="1" id="KW-0732">Signal</keyword>
<reference evidence="2 3" key="1">
    <citation type="submission" date="2018-03" db="EMBL/GenBank/DDBJ databases">
        <authorList>
            <person name="Nguyen K."/>
            <person name="Fouts D."/>
            <person name="Sutton G."/>
        </authorList>
    </citation>
    <scope>NUCLEOTIDE SEQUENCE [LARGE SCALE GENOMIC DNA]</scope>
    <source>
        <strain evidence="2 3">AU17135</strain>
    </source>
</reference>
<gene>
    <name evidence="2" type="ORF">C6P98_23765</name>
</gene>
<accession>A0A8E2RVD6</accession>
<feature type="chain" id="PRO_5034970223" evidence="1">
    <location>
        <begin position="22"/>
        <end position="64"/>
    </location>
</feature>
<evidence type="ECO:0000313" key="3">
    <source>
        <dbReference type="Proteomes" id="UP000237686"/>
    </source>
</evidence>
<proteinExistence type="predicted"/>
<comment type="caution">
    <text evidence="2">The sequence shown here is derived from an EMBL/GenBank/DDBJ whole genome shotgun (WGS) entry which is preliminary data.</text>
</comment>
<dbReference type="AlphaFoldDB" id="A0A8E2RVD6"/>
<sequence length="64" mass="6892">MCLGACLPACLLACLPACLLACLPACLLACLRQHHRASKSRRSFLFARPRAAQCIPSTPRHTST</sequence>
<dbReference type="EMBL" id="PVFZ01000063">
    <property type="protein sequence ID" value="PRF19351.1"/>
    <property type="molecule type" value="Genomic_DNA"/>
</dbReference>
<organism evidence="2 3">
    <name type="scientific">Burkholderia multivorans</name>
    <dbReference type="NCBI Taxonomy" id="87883"/>
    <lineage>
        <taxon>Bacteria</taxon>
        <taxon>Pseudomonadati</taxon>
        <taxon>Pseudomonadota</taxon>
        <taxon>Betaproteobacteria</taxon>
        <taxon>Burkholderiales</taxon>
        <taxon>Burkholderiaceae</taxon>
        <taxon>Burkholderia</taxon>
        <taxon>Burkholderia cepacia complex</taxon>
    </lineage>
</organism>
<dbReference type="Proteomes" id="UP000237686">
    <property type="component" value="Unassembled WGS sequence"/>
</dbReference>
<name>A0A8E2RVD6_9BURK</name>
<evidence type="ECO:0000313" key="2">
    <source>
        <dbReference type="EMBL" id="PRF19351.1"/>
    </source>
</evidence>
<feature type="signal peptide" evidence="1">
    <location>
        <begin position="1"/>
        <end position="21"/>
    </location>
</feature>
<protein>
    <submittedName>
        <fullName evidence="2">Uncharacterized protein</fullName>
    </submittedName>
</protein>